<dbReference type="AlphaFoldDB" id="A0A1F6V9M5"/>
<protein>
    <submittedName>
        <fullName evidence="1">Uncharacterized protein</fullName>
    </submittedName>
</protein>
<gene>
    <name evidence="1" type="ORF">A2642_01425</name>
</gene>
<proteinExistence type="predicted"/>
<comment type="caution">
    <text evidence="1">The sequence shown here is derived from an EMBL/GenBank/DDBJ whole genome shotgun (WGS) entry which is preliminary data.</text>
</comment>
<dbReference type="EMBL" id="MFTJ01000013">
    <property type="protein sequence ID" value="OGI66357.1"/>
    <property type="molecule type" value="Genomic_DNA"/>
</dbReference>
<dbReference type="Proteomes" id="UP000178700">
    <property type="component" value="Unassembled WGS sequence"/>
</dbReference>
<name>A0A1F6V9M5_9BACT</name>
<sequence length="67" mass="7656">MQKKLRFNSTITIGAIDSADAHKGNRGETVFTMRTVHGFFVHVFASFFDPYVRIRGKEKEGVFKGFE</sequence>
<evidence type="ECO:0000313" key="2">
    <source>
        <dbReference type="Proteomes" id="UP000178700"/>
    </source>
</evidence>
<evidence type="ECO:0000313" key="1">
    <source>
        <dbReference type="EMBL" id="OGI66357.1"/>
    </source>
</evidence>
<organism evidence="1 2">
    <name type="scientific">Candidatus Nomurabacteria bacterium RIFCSPHIGHO2_01_FULL_39_10</name>
    <dbReference type="NCBI Taxonomy" id="1801733"/>
    <lineage>
        <taxon>Bacteria</taxon>
        <taxon>Candidatus Nomuraibacteriota</taxon>
    </lineage>
</organism>
<accession>A0A1F6V9M5</accession>
<reference evidence="1 2" key="1">
    <citation type="journal article" date="2016" name="Nat. Commun.">
        <title>Thousands of microbial genomes shed light on interconnected biogeochemical processes in an aquifer system.</title>
        <authorList>
            <person name="Anantharaman K."/>
            <person name="Brown C.T."/>
            <person name="Hug L.A."/>
            <person name="Sharon I."/>
            <person name="Castelle C.J."/>
            <person name="Probst A.J."/>
            <person name="Thomas B.C."/>
            <person name="Singh A."/>
            <person name="Wilkins M.J."/>
            <person name="Karaoz U."/>
            <person name="Brodie E.L."/>
            <person name="Williams K.H."/>
            <person name="Hubbard S.S."/>
            <person name="Banfield J.F."/>
        </authorList>
    </citation>
    <scope>NUCLEOTIDE SEQUENCE [LARGE SCALE GENOMIC DNA]</scope>
</reference>